<evidence type="ECO:0000313" key="10">
    <source>
        <dbReference type="EMBL" id="GJJ73152.1"/>
    </source>
</evidence>
<name>A0A9P3HAL0_9FUNG</name>
<reference evidence="10" key="2">
    <citation type="journal article" date="2022" name="Microbiol. Resour. Announc.">
        <title>Whole-Genome Sequence of Entomortierella parvispora E1425, a Mucoromycotan Fungus Associated with Burkholderiaceae-Related Endosymbiotic Bacteria.</title>
        <authorList>
            <person name="Herlambang A."/>
            <person name="Guo Y."/>
            <person name="Takashima Y."/>
            <person name="Narisawa K."/>
            <person name="Ohta H."/>
            <person name="Nishizawa T."/>
        </authorList>
    </citation>
    <scope>NUCLEOTIDE SEQUENCE</scope>
    <source>
        <strain evidence="10">E1425</strain>
    </source>
</reference>
<dbReference type="InterPro" id="IPR017972">
    <property type="entry name" value="Cyt_P450_CS"/>
</dbReference>
<dbReference type="PANTHER" id="PTHR24287:SF1">
    <property type="entry name" value="P450, PUTATIVE (EUROFUNG)-RELATED"/>
    <property type="match status" value="1"/>
</dbReference>
<evidence type="ECO:0000256" key="7">
    <source>
        <dbReference type="ARBA" id="ARBA00023033"/>
    </source>
</evidence>
<keyword evidence="4 8" id="KW-0479">Metal-binding</keyword>
<feature type="binding site" description="axial binding residue" evidence="8">
    <location>
        <position position="458"/>
    </location>
    <ligand>
        <name>heme</name>
        <dbReference type="ChEBI" id="CHEBI:30413"/>
    </ligand>
    <ligandPart>
        <name>Fe</name>
        <dbReference type="ChEBI" id="CHEBI:18248"/>
    </ligandPart>
</feature>
<dbReference type="PRINTS" id="PR00463">
    <property type="entry name" value="EP450I"/>
</dbReference>
<keyword evidence="5 9" id="KW-0560">Oxidoreductase</keyword>
<sequence>MPSLSPATFLASTIAATTLAYAFKQSTRKPKTELEKNSIPIPVPRTYLPFQIDAALIYVLSTLAGADELEVLRKIALELGNTVNLRGLNQDFIIVTEPSSIQHILAKHQPNYEKGPEFNAIFHEFLGSGIFNADGDTWKTQRQLARPHFQTSEFKDAALINKHVNQLIKVLDRHIDTSPDTPLNIQNIFCRFTLDEASEFLFGETVNALEKEHSEFSRAFNYAQTITAWRFRVPIWRLLVPKRRFLREIKVLDNFVYKIIDNAIARKEERLAEKASGEDNEDGEEKHATLLDHFLSYQKENEVLSKTYLRDMLLNFLIAGRDTTASLLSFTMLHITQHPKVLERLHHEVEQVVGLDREPEYDDVKKLKYQRQVLNEVLRLCPPVPFNMRQSVEEDVLPNGYYIPPKTPVCYSAYTTHRMTEYWGEDALEFDPDRWGPDRVSSIKPFMFVPFHAGPRICLGQNLAYTTAHLTLTRLLQRYEIKAAPGFKADPFGDIVLFSRNGVEVVLRKRTPTSEP</sequence>
<evidence type="ECO:0000256" key="2">
    <source>
        <dbReference type="ARBA" id="ARBA00010617"/>
    </source>
</evidence>
<evidence type="ECO:0000256" key="5">
    <source>
        <dbReference type="ARBA" id="ARBA00023002"/>
    </source>
</evidence>
<dbReference type="GO" id="GO:0005506">
    <property type="term" value="F:iron ion binding"/>
    <property type="evidence" value="ECO:0007669"/>
    <property type="project" value="InterPro"/>
</dbReference>
<dbReference type="GO" id="GO:0016705">
    <property type="term" value="F:oxidoreductase activity, acting on paired donors, with incorporation or reduction of molecular oxygen"/>
    <property type="evidence" value="ECO:0007669"/>
    <property type="project" value="InterPro"/>
</dbReference>
<evidence type="ECO:0000256" key="3">
    <source>
        <dbReference type="ARBA" id="ARBA00022617"/>
    </source>
</evidence>
<dbReference type="GO" id="GO:0004497">
    <property type="term" value="F:monooxygenase activity"/>
    <property type="evidence" value="ECO:0007669"/>
    <property type="project" value="UniProtKB-KW"/>
</dbReference>
<dbReference type="InterPro" id="IPR001128">
    <property type="entry name" value="Cyt_P450"/>
</dbReference>
<comment type="cofactor">
    <cofactor evidence="1 8">
        <name>heme</name>
        <dbReference type="ChEBI" id="CHEBI:30413"/>
    </cofactor>
</comment>
<dbReference type="GO" id="GO:0020037">
    <property type="term" value="F:heme binding"/>
    <property type="evidence" value="ECO:0007669"/>
    <property type="project" value="InterPro"/>
</dbReference>
<organism evidence="10 11">
    <name type="scientific">Entomortierella parvispora</name>
    <dbReference type="NCBI Taxonomy" id="205924"/>
    <lineage>
        <taxon>Eukaryota</taxon>
        <taxon>Fungi</taxon>
        <taxon>Fungi incertae sedis</taxon>
        <taxon>Mucoromycota</taxon>
        <taxon>Mortierellomycotina</taxon>
        <taxon>Mortierellomycetes</taxon>
        <taxon>Mortierellales</taxon>
        <taxon>Mortierellaceae</taxon>
        <taxon>Entomortierella</taxon>
    </lineage>
</organism>
<accession>A0A9P3HAL0</accession>
<comment type="similarity">
    <text evidence="2 9">Belongs to the cytochrome P450 family.</text>
</comment>
<dbReference type="Pfam" id="PF00067">
    <property type="entry name" value="p450"/>
    <property type="match status" value="1"/>
</dbReference>
<dbReference type="PANTHER" id="PTHR24287">
    <property type="entry name" value="P450, PUTATIVE (EUROFUNG)-RELATED"/>
    <property type="match status" value="1"/>
</dbReference>
<dbReference type="InterPro" id="IPR002401">
    <property type="entry name" value="Cyt_P450_E_grp-I"/>
</dbReference>
<dbReference type="PRINTS" id="PR00385">
    <property type="entry name" value="P450"/>
</dbReference>
<evidence type="ECO:0000256" key="8">
    <source>
        <dbReference type="PIRSR" id="PIRSR602401-1"/>
    </source>
</evidence>
<evidence type="ECO:0000313" key="11">
    <source>
        <dbReference type="Proteomes" id="UP000827284"/>
    </source>
</evidence>
<dbReference type="PROSITE" id="PS00086">
    <property type="entry name" value="CYTOCHROME_P450"/>
    <property type="match status" value="1"/>
</dbReference>
<dbReference type="AlphaFoldDB" id="A0A9P3HAL0"/>
<proteinExistence type="inferred from homology"/>
<evidence type="ECO:0000256" key="1">
    <source>
        <dbReference type="ARBA" id="ARBA00001971"/>
    </source>
</evidence>
<dbReference type="EMBL" id="BQFW01000007">
    <property type="protein sequence ID" value="GJJ73152.1"/>
    <property type="molecule type" value="Genomic_DNA"/>
</dbReference>
<dbReference type="InterPro" id="IPR036396">
    <property type="entry name" value="Cyt_P450_sf"/>
</dbReference>
<dbReference type="OrthoDB" id="1470350at2759"/>
<comment type="caution">
    <text evidence="10">The sequence shown here is derived from an EMBL/GenBank/DDBJ whole genome shotgun (WGS) entry which is preliminary data.</text>
</comment>
<keyword evidence="6 8" id="KW-0408">Iron</keyword>
<reference evidence="10" key="1">
    <citation type="submission" date="2021-11" db="EMBL/GenBank/DDBJ databases">
        <authorList>
            <person name="Herlambang A."/>
            <person name="Guo Y."/>
            <person name="Takashima Y."/>
            <person name="Nishizawa T."/>
        </authorList>
    </citation>
    <scope>NUCLEOTIDE SEQUENCE</scope>
    <source>
        <strain evidence="10">E1425</strain>
    </source>
</reference>
<gene>
    <name evidence="10" type="ORF">EMPS_05510</name>
</gene>
<evidence type="ECO:0008006" key="12">
    <source>
        <dbReference type="Google" id="ProtNLM"/>
    </source>
</evidence>
<evidence type="ECO:0000256" key="4">
    <source>
        <dbReference type="ARBA" id="ARBA00022723"/>
    </source>
</evidence>
<dbReference type="Proteomes" id="UP000827284">
    <property type="component" value="Unassembled WGS sequence"/>
</dbReference>
<evidence type="ECO:0000256" key="9">
    <source>
        <dbReference type="RuleBase" id="RU000461"/>
    </source>
</evidence>
<dbReference type="InterPro" id="IPR047146">
    <property type="entry name" value="Cyt_P450_E_CYP52_fungi"/>
</dbReference>
<dbReference type="SUPFAM" id="SSF48264">
    <property type="entry name" value="Cytochrome P450"/>
    <property type="match status" value="1"/>
</dbReference>
<keyword evidence="3 8" id="KW-0349">Heme</keyword>
<dbReference type="Gene3D" id="1.10.630.10">
    <property type="entry name" value="Cytochrome P450"/>
    <property type="match status" value="1"/>
</dbReference>
<evidence type="ECO:0000256" key="6">
    <source>
        <dbReference type="ARBA" id="ARBA00023004"/>
    </source>
</evidence>
<keyword evidence="7 9" id="KW-0503">Monooxygenase</keyword>
<keyword evidence="11" id="KW-1185">Reference proteome</keyword>
<protein>
    <recommendedName>
        <fullName evidence="12">Cytochrome P450</fullName>
    </recommendedName>
</protein>